<sequence>MKKSNNKISIAGIFLFCTIIVGFVFVPTPLNLRLPTDGGDDPPPPPPRPFSWVTLAPDQICDSDDDIIYLSWRADSGYGDRWTRLERKLHDYDNWIIVGSTSGWSNYAYVTFPVMVPTGVGVGETEIYDYRVTFHDSSGSHTNIAEVTVVGPSPPTPFSWITLAPDQTCDEGDTISLSWRAISGYGAERWTTLEQSLSGDDDWEEIGSTSGWSRYGDITYSVTVPTVGWGETEIYDYRVNFHDSSPGDGNHYDTAVVTVVGPPIPTPFNWLTLAGPQTCDVGDTIYLTWKAESGFSDRWTQLERSLHGYDNWINVDSTAGWSDDVDVTFEVTVPTDVGVGETEIYDYRVNFHDDSRENYHDSSYYTGNHYNITEVTVVGPRAFSWLTLAGPQTCDLEEGNTIYLTWKADSGFGDDRWTTLERSLLGEDDWEEVDSTSGWSDNEDVTYEVTVPTVEWGETEYYEYKVNFHDSSPGDNNHEHIAEVTVVGLPGPTPFKWLINPPLEQTCYLGDGNTLSLTWKAESGFDNDRWAKLEYKVKGIGDWMHVEYYPGWLDNDDVTFPVILPAVLPGDTIIYEYKVTFHDDSRVSFYASSESSGIHEDTVEVTVVGETALYLSLTPLERTSSYGTSISLIWKAHSTLDSDHTAELFQDSDPDPIDSKVWTDGEEISFSVDLPVVSYGIQEVYYHIVVSDTYDTVNDTVKITVTGLADTFLYDDPDDGMGNPKDYCGVAFVAWEESYSASDVAYSGELPDLNELYTLKDFNYVQNLKDNGYKVFHVSDYEKAEYFDVFLEALALADVFDTRMFVMTFMHGAFLTGTEWKVPNDFLDGSDITFGDFTDQLTPEKIISSAAIHYPGYVAEGQVEELIFYAAPCFAMTALIPNGLGYNLGTEDDGLKRISKAGVIFGVKGEQGKVADLPRFLHNYIINGFSLVTSYDHAHDDASDVRYIHWGTTGYIWDKPLFSTDKPNYSPINDGKLDRHESEYINQLLISVEYTIGPDIYFHSIITISTYIETSATGDYFTKYNWAVDYRYYYYMNKDDIITHFADPDQDASEIFCDFFYVLPTGEWFIFDVTYYSDGSYNEYHTPSFGGWVCEIEVLW</sequence>
<evidence type="ECO:0000256" key="1">
    <source>
        <dbReference type="SAM" id="Phobius"/>
    </source>
</evidence>
<keyword evidence="1" id="KW-0812">Transmembrane</keyword>
<name>A0A5B9DC58_9ARCH</name>
<evidence type="ECO:0000313" key="2">
    <source>
        <dbReference type="EMBL" id="QEE16340.1"/>
    </source>
</evidence>
<keyword evidence="1" id="KW-0472">Membrane</keyword>
<reference evidence="2 3" key="1">
    <citation type="journal article" date="2020" name="Nature">
        <title>Isolation of an archaeon at the prokaryote-eukaryote interface.</title>
        <authorList>
            <person name="Imachi H."/>
            <person name="Nobu M.K."/>
            <person name="Nakahara N."/>
            <person name="Morono Y."/>
            <person name="Ogawara M."/>
            <person name="Takaki Y."/>
            <person name="Takano Y."/>
            <person name="Uematsu K."/>
            <person name="Ikuta T."/>
            <person name="Ito M."/>
            <person name="Matsui Y."/>
            <person name="Miyazaki M."/>
            <person name="Murata K."/>
            <person name="Saito Y."/>
            <person name="Sakai S."/>
            <person name="Song C."/>
            <person name="Tasumi E."/>
            <person name="Yamanaka Y."/>
            <person name="Yamaguchi T."/>
            <person name="Kamagata Y."/>
            <person name="Tamaki H."/>
            <person name="Takai K."/>
        </authorList>
    </citation>
    <scope>NUCLEOTIDE SEQUENCE [LARGE SCALE GENOMIC DNA]</scope>
    <source>
        <strain evidence="2 3">MK-D1</strain>
    </source>
</reference>
<evidence type="ECO:0000313" key="3">
    <source>
        <dbReference type="Proteomes" id="UP000321408"/>
    </source>
</evidence>
<keyword evidence="1" id="KW-1133">Transmembrane helix</keyword>
<feature type="transmembrane region" description="Helical" evidence="1">
    <location>
        <begin position="7"/>
        <end position="26"/>
    </location>
</feature>
<dbReference type="EMBL" id="CP042905">
    <property type="protein sequence ID" value="QEE16340.1"/>
    <property type="molecule type" value="Genomic_DNA"/>
</dbReference>
<dbReference type="KEGG" id="psyt:DSAG12_02170"/>
<dbReference type="Proteomes" id="UP000321408">
    <property type="component" value="Chromosome"/>
</dbReference>
<reference evidence="2 3" key="2">
    <citation type="journal article" date="2024" name="Int. J. Syst. Evol. Microbiol.">
        <title>Promethearchaeum syntrophicum gen. nov., sp. nov., an anaerobic, obligately syntrophic archaeon, the first isolate of the lineage 'Asgard' archaea, and proposal of the new archaeal phylum Promethearchaeota phyl. nov. and kingdom Promethearchaeati regn. nov.</title>
        <authorList>
            <person name="Imachi H."/>
            <person name="Nobu M.K."/>
            <person name="Kato S."/>
            <person name="Takaki Y."/>
            <person name="Miyazaki M."/>
            <person name="Miyata M."/>
            <person name="Ogawara M."/>
            <person name="Saito Y."/>
            <person name="Sakai S."/>
            <person name="Tahara Y.O."/>
            <person name="Takano Y."/>
            <person name="Tasumi E."/>
            <person name="Uematsu K."/>
            <person name="Yoshimura T."/>
            <person name="Itoh T."/>
            <person name="Ohkuma M."/>
            <person name="Takai K."/>
        </authorList>
    </citation>
    <scope>NUCLEOTIDE SEQUENCE [LARGE SCALE GENOMIC DNA]</scope>
    <source>
        <strain evidence="2 3">MK-D1</strain>
    </source>
</reference>
<keyword evidence="3" id="KW-1185">Reference proteome</keyword>
<accession>A0A5B9DC58</accession>
<dbReference type="GeneID" id="41330158"/>
<dbReference type="AlphaFoldDB" id="A0A5B9DC58"/>
<proteinExistence type="predicted"/>
<gene>
    <name evidence="2" type="ORF">DSAG12_02170</name>
</gene>
<protein>
    <submittedName>
        <fullName evidence="2">Uncharacterized protein</fullName>
    </submittedName>
</protein>
<organism evidence="2 3">
    <name type="scientific">Promethearchaeum syntrophicum</name>
    <dbReference type="NCBI Taxonomy" id="2594042"/>
    <lineage>
        <taxon>Archaea</taxon>
        <taxon>Promethearchaeati</taxon>
        <taxon>Promethearchaeota</taxon>
        <taxon>Promethearchaeia</taxon>
        <taxon>Promethearchaeales</taxon>
        <taxon>Promethearchaeaceae</taxon>
        <taxon>Promethearchaeum</taxon>
    </lineage>
</organism>
<dbReference type="RefSeq" id="WP_147663223.1">
    <property type="nucleotide sequence ID" value="NZ_CP042905.2"/>
</dbReference>